<dbReference type="Pfam" id="PF00903">
    <property type="entry name" value="Glyoxalase"/>
    <property type="match status" value="1"/>
</dbReference>
<evidence type="ECO:0000259" key="1">
    <source>
        <dbReference type="PROSITE" id="PS51819"/>
    </source>
</evidence>
<accession>A0A7W3V0X0</accession>
<dbReference type="InterPro" id="IPR052164">
    <property type="entry name" value="Anthracycline_SecMetBiosynth"/>
</dbReference>
<dbReference type="InterPro" id="IPR004360">
    <property type="entry name" value="Glyas_Fos-R_dOase_dom"/>
</dbReference>
<organism evidence="2 3">
    <name type="scientific">Stenotrophomonas koreensis</name>
    <dbReference type="NCBI Taxonomy" id="266128"/>
    <lineage>
        <taxon>Bacteria</taxon>
        <taxon>Pseudomonadati</taxon>
        <taxon>Pseudomonadota</taxon>
        <taxon>Gammaproteobacteria</taxon>
        <taxon>Lysobacterales</taxon>
        <taxon>Lysobacteraceae</taxon>
        <taxon>Stenotrophomonas</taxon>
    </lineage>
</organism>
<evidence type="ECO:0000313" key="2">
    <source>
        <dbReference type="EMBL" id="MBB1116937.1"/>
    </source>
</evidence>
<evidence type="ECO:0000313" key="3">
    <source>
        <dbReference type="Proteomes" id="UP000550609"/>
    </source>
</evidence>
<dbReference type="InterPro" id="IPR029068">
    <property type="entry name" value="Glyas_Bleomycin-R_OHBP_Dase"/>
</dbReference>
<dbReference type="InterPro" id="IPR037523">
    <property type="entry name" value="VOC_core"/>
</dbReference>
<dbReference type="PANTHER" id="PTHR33993">
    <property type="entry name" value="GLYOXALASE-RELATED"/>
    <property type="match status" value="1"/>
</dbReference>
<comment type="caution">
    <text evidence="2">The sequence shown here is derived from an EMBL/GenBank/DDBJ whole genome shotgun (WGS) entry which is preliminary data.</text>
</comment>
<dbReference type="PROSITE" id="PS51819">
    <property type="entry name" value="VOC"/>
    <property type="match status" value="1"/>
</dbReference>
<reference evidence="2 3" key="1">
    <citation type="submission" date="2020-08" db="EMBL/GenBank/DDBJ databases">
        <title>Stenotrophomonas sp. W1S232.</title>
        <authorList>
            <person name="Deng Y."/>
        </authorList>
    </citation>
    <scope>NUCLEOTIDE SEQUENCE [LARGE SCALE GENOMIC DNA]</scope>
    <source>
        <strain evidence="2 3">W1S232</strain>
    </source>
</reference>
<dbReference type="Gene3D" id="3.10.180.10">
    <property type="entry name" value="2,3-Dihydroxybiphenyl 1,2-Dioxygenase, domain 1"/>
    <property type="match status" value="1"/>
</dbReference>
<proteinExistence type="predicted"/>
<dbReference type="AlphaFoldDB" id="A0A7W3V0X0"/>
<dbReference type="Proteomes" id="UP000550609">
    <property type="component" value="Unassembled WGS sequence"/>
</dbReference>
<dbReference type="PANTHER" id="PTHR33993:SF1">
    <property type="entry name" value="GLYOXALASE FAMILY PROTEIN"/>
    <property type="match status" value="1"/>
</dbReference>
<gene>
    <name evidence="2" type="ORF">H4O09_07740</name>
</gene>
<dbReference type="EMBL" id="JACIUV010000003">
    <property type="protein sequence ID" value="MBB1116937.1"/>
    <property type="molecule type" value="Genomic_DNA"/>
</dbReference>
<dbReference type="RefSeq" id="WP_182622085.1">
    <property type="nucleotide sequence ID" value="NZ_JACIUV010000003.1"/>
</dbReference>
<protein>
    <submittedName>
        <fullName evidence="2">VOC family protein</fullName>
    </submittedName>
</protein>
<dbReference type="SUPFAM" id="SSF54593">
    <property type="entry name" value="Glyoxalase/Bleomycin resistance protein/Dihydroxybiphenyl dioxygenase"/>
    <property type="match status" value="1"/>
</dbReference>
<dbReference type="CDD" id="cd07247">
    <property type="entry name" value="SgaA_N_like"/>
    <property type="match status" value="1"/>
</dbReference>
<sequence length="121" mass="12940">MSHSSHDKIHYVELPSRDLAATKAFFQKAFGWGFIDYGPEYAAITGAGLDGGFFQASTPAHSRNGSALVVLYSDDLEATQARVEAAGGVIEQAIFDFPGGRRFHFIEPGGSELAVWSATAT</sequence>
<name>A0A7W3V0X0_9GAMM</name>
<feature type="domain" description="VOC" evidence="1">
    <location>
        <begin position="8"/>
        <end position="118"/>
    </location>
</feature>